<protein>
    <submittedName>
        <fullName evidence="1">Uncharacterized protein</fullName>
    </submittedName>
</protein>
<evidence type="ECO:0000313" key="2">
    <source>
        <dbReference type="Proteomes" id="UP001642483"/>
    </source>
</evidence>
<keyword evidence="2" id="KW-1185">Reference proteome</keyword>
<evidence type="ECO:0000313" key="1">
    <source>
        <dbReference type="EMBL" id="CAK8695609.1"/>
    </source>
</evidence>
<dbReference type="EMBL" id="CAWYQH010000152">
    <property type="protein sequence ID" value="CAK8695609.1"/>
    <property type="molecule type" value="Genomic_DNA"/>
</dbReference>
<dbReference type="Proteomes" id="UP001642483">
    <property type="component" value="Unassembled WGS sequence"/>
</dbReference>
<gene>
    <name evidence="1" type="ORF">CVLEPA_LOCUS28862</name>
</gene>
<organism evidence="1 2">
    <name type="scientific">Clavelina lepadiformis</name>
    <name type="common">Light-bulb sea squirt</name>
    <name type="synonym">Ascidia lepadiformis</name>
    <dbReference type="NCBI Taxonomy" id="159417"/>
    <lineage>
        <taxon>Eukaryota</taxon>
        <taxon>Metazoa</taxon>
        <taxon>Chordata</taxon>
        <taxon>Tunicata</taxon>
        <taxon>Ascidiacea</taxon>
        <taxon>Aplousobranchia</taxon>
        <taxon>Clavelinidae</taxon>
        <taxon>Clavelina</taxon>
    </lineage>
</organism>
<accession>A0ABP0GY75</accession>
<proteinExistence type="predicted"/>
<name>A0ABP0GY75_CLALP</name>
<sequence length="151" mass="17108">MQNTSINPHIVLQVHLHSRFLYKVSVIACHCRTMIQQQANFLKTGKVANAANFISKLHTNAFVTEHMVRRRNTSPHCSLERNELRTFLDDIAMFCAQYQNVFQGLSTLHQEECGCFIRPMAKVLGQRIDFVSGKSKSGSGLSLMLSAHIFL</sequence>
<reference evidence="1 2" key="1">
    <citation type="submission" date="2024-02" db="EMBL/GenBank/DDBJ databases">
        <authorList>
            <person name="Daric V."/>
            <person name="Darras S."/>
        </authorList>
    </citation>
    <scope>NUCLEOTIDE SEQUENCE [LARGE SCALE GENOMIC DNA]</scope>
</reference>
<comment type="caution">
    <text evidence="1">The sequence shown here is derived from an EMBL/GenBank/DDBJ whole genome shotgun (WGS) entry which is preliminary data.</text>
</comment>